<feature type="compositionally biased region" description="Low complexity" evidence="1">
    <location>
        <begin position="145"/>
        <end position="155"/>
    </location>
</feature>
<evidence type="ECO:0000313" key="4">
    <source>
        <dbReference type="Proteomes" id="UP000054324"/>
    </source>
</evidence>
<feature type="region of interest" description="Disordered" evidence="1">
    <location>
        <begin position="170"/>
        <end position="200"/>
    </location>
</feature>
<dbReference type="Proteomes" id="UP000054324">
    <property type="component" value="Unassembled WGS sequence"/>
</dbReference>
<gene>
    <name evidence="3" type="ORF">T265_11243</name>
</gene>
<keyword evidence="2" id="KW-0472">Membrane</keyword>
<name>A0A074Z3P3_OPIVI</name>
<feature type="compositionally biased region" description="Polar residues" evidence="1">
    <location>
        <begin position="63"/>
        <end position="76"/>
    </location>
</feature>
<keyword evidence="4" id="KW-1185">Reference proteome</keyword>
<feature type="region of interest" description="Disordered" evidence="1">
    <location>
        <begin position="1"/>
        <end position="156"/>
    </location>
</feature>
<organism evidence="3 4">
    <name type="scientific">Opisthorchis viverrini</name>
    <name type="common">Southeast Asian liver fluke</name>
    <dbReference type="NCBI Taxonomy" id="6198"/>
    <lineage>
        <taxon>Eukaryota</taxon>
        <taxon>Metazoa</taxon>
        <taxon>Spiralia</taxon>
        <taxon>Lophotrochozoa</taxon>
        <taxon>Platyhelminthes</taxon>
        <taxon>Trematoda</taxon>
        <taxon>Digenea</taxon>
        <taxon>Opisthorchiida</taxon>
        <taxon>Opisthorchiata</taxon>
        <taxon>Opisthorchiidae</taxon>
        <taxon>Opisthorchis</taxon>
    </lineage>
</organism>
<evidence type="ECO:0000256" key="2">
    <source>
        <dbReference type="SAM" id="Phobius"/>
    </source>
</evidence>
<evidence type="ECO:0000313" key="3">
    <source>
        <dbReference type="EMBL" id="KER20142.1"/>
    </source>
</evidence>
<dbReference type="EMBL" id="KL597087">
    <property type="protein sequence ID" value="KER20142.1"/>
    <property type="molecule type" value="Genomic_DNA"/>
</dbReference>
<evidence type="ECO:0000256" key="1">
    <source>
        <dbReference type="SAM" id="MobiDB-lite"/>
    </source>
</evidence>
<sequence length="492" mass="54047">MRRLNPGEDEEKNHTCNTQTFQIETKSVLEMNSHTPRTTSESMKGDVTIQRNWNMPSGEEGSPAQTNTDQQMSDPSRSIVADASIPGRPPAPYEPSSVGNDRSNNEMQRRSNSMQEPGSSRLSHPDEESYGVPQHSFNPAPRMIQQSSSGKSGSQNAFKRLRNMGSIAEGSERLPSLPPPGDLGQYGYPTTPTKKPEKQYPGYKSYQVTRLMCGCTTFMTIALMLFAIAMTIFAVVKSKDCTLISSTIMLLAVFSLVIVILEWIRLWLWREPTPLSLRRTKHNLRAEATLGPVHAGGGLPMISNTPGPMANPTYSGVGDNPNGGFLSLGFQNRLYDVNQFISGLCLVLLYIIGAILICVNMAVCGVELGKKEKDSNEAKCTELAICGIAFAACMSILLGLRFVMCCLSDACQGLFRRTFATNREPPVPIVAINQLHQVLPGMGNYWHTSGEPREGGYQPTTWLVNLSGGIDPRHQLSMIKPMPARYANDLTH</sequence>
<feature type="transmembrane region" description="Helical" evidence="2">
    <location>
        <begin position="383"/>
        <end position="404"/>
    </location>
</feature>
<keyword evidence="2" id="KW-1133">Transmembrane helix</keyword>
<proteinExistence type="predicted"/>
<feature type="compositionally biased region" description="Polar residues" evidence="1">
    <location>
        <begin position="15"/>
        <end position="42"/>
    </location>
</feature>
<dbReference type="CTD" id="20325411"/>
<keyword evidence="2" id="KW-0812">Transmembrane</keyword>
<reference evidence="3 4" key="1">
    <citation type="submission" date="2013-11" db="EMBL/GenBank/DDBJ databases">
        <title>Opisthorchis viverrini - life in the bile duct.</title>
        <authorList>
            <person name="Young N.D."/>
            <person name="Nagarajan N."/>
            <person name="Lin S.J."/>
            <person name="Korhonen P.K."/>
            <person name="Jex A.R."/>
            <person name="Hall R.S."/>
            <person name="Safavi-Hemami H."/>
            <person name="Kaewkong W."/>
            <person name="Bertrand D."/>
            <person name="Gao S."/>
            <person name="Seet Q."/>
            <person name="Wongkham S."/>
            <person name="Teh B.T."/>
            <person name="Wongkham C."/>
            <person name="Intapan P.M."/>
            <person name="Maleewong W."/>
            <person name="Yang X."/>
            <person name="Hu M."/>
            <person name="Wang Z."/>
            <person name="Hofmann A."/>
            <person name="Sternberg P.W."/>
            <person name="Tan P."/>
            <person name="Wang J."/>
            <person name="Gasser R.B."/>
        </authorList>
    </citation>
    <scope>NUCLEOTIDE SEQUENCE [LARGE SCALE GENOMIC DNA]</scope>
</reference>
<feature type="transmembrane region" description="Helical" evidence="2">
    <location>
        <begin position="248"/>
        <end position="268"/>
    </location>
</feature>
<feature type="transmembrane region" description="Helical" evidence="2">
    <location>
        <begin position="217"/>
        <end position="236"/>
    </location>
</feature>
<feature type="transmembrane region" description="Helical" evidence="2">
    <location>
        <begin position="340"/>
        <end position="363"/>
    </location>
</feature>
<accession>A0A074Z3P3</accession>
<dbReference type="OrthoDB" id="6229592at2759"/>
<dbReference type="KEGG" id="ovi:T265_11243"/>
<dbReference type="GeneID" id="20325411"/>
<dbReference type="RefSeq" id="XP_009176111.1">
    <property type="nucleotide sequence ID" value="XM_009177847.1"/>
</dbReference>
<dbReference type="AlphaFoldDB" id="A0A074Z3P3"/>
<feature type="compositionally biased region" description="Polar residues" evidence="1">
    <location>
        <begin position="110"/>
        <end position="122"/>
    </location>
</feature>
<protein>
    <submittedName>
        <fullName evidence="3">Uncharacterized protein</fullName>
    </submittedName>
</protein>